<organism evidence="2 3">
    <name type="scientific">Engelhardtia mirabilis</name>
    <dbReference type="NCBI Taxonomy" id="2528011"/>
    <lineage>
        <taxon>Bacteria</taxon>
        <taxon>Pseudomonadati</taxon>
        <taxon>Planctomycetota</taxon>
        <taxon>Planctomycetia</taxon>
        <taxon>Planctomycetia incertae sedis</taxon>
        <taxon>Engelhardtia</taxon>
    </lineage>
</organism>
<feature type="coiled-coil region" evidence="1">
    <location>
        <begin position="8"/>
        <end position="35"/>
    </location>
</feature>
<dbReference type="EMBL" id="CP036287">
    <property type="protein sequence ID" value="QDU66939.1"/>
    <property type="molecule type" value="Genomic_DNA"/>
</dbReference>
<gene>
    <name evidence="2" type="ORF">Pla133_20150</name>
</gene>
<protein>
    <submittedName>
        <fullName evidence="2">Uncharacterized protein</fullName>
    </submittedName>
</protein>
<dbReference type="Proteomes" id="UP000316921">
    <property type="component" value="Chromosome"/>
</dbReference>
<reference evidence="2 3" key="1">
    <citation type="submission" date="2019-02" db="EMBL/GenBank/DDBJ databases">
        <title>Deep-cultivation of Planctomycetes and their phenomic and genomic characterization uncovers novel biology.</title>
        <authorList>
            <person name="Wiegand S."/>
            <person name="Jogler M."/>
            <person name="Boedeker C."/>
            <person name="Pinto D."/>
            <person name="Vollmers J."/>
            <person name="Rivas-Marin E."/>
            <person name="Kohn T."/>
            <person name="Peeters S.H."/>
            <person name="Heuer A."/>
            <person name="Rast P."/>
            <person name="Oberbeckmann S."/>
            <person name="Bunk B."/>
            <person name="Jeske O."/>
            <person name="Meyerdierks A."/>
            <person name="Storesund J.E."/>
            <person name="Kallscheuer N."/>
            <person name="Luecker S."/>
            <person name="Lage O.M."/>
            <person name="Pohl T."/>
            <person name="Merkel B.J."/>
            <person name="Hornburger P."/>
            <person name="Mueller R.-W."/>
            <person name="Bruemmer F."/>
            <person name="Labrenz M."/>
            <person name="Spormann A.M."/>
            <person name="Op den Camp H."/>
            <person name="Overmann J."/>
            <person name="Amann R."/>
            <person name="Jetten M.S.M."/>
            <person name="Mascher T."/>
            <person name="Medema M.H."/>
            <person name="Devos D.P."/>
            <person name="Kaster A.-K."/>
            <person name="Ovreas L."/>
            <person name="Rohde M."/>
            <person name="Galperin M.Y."/>
            <person name="Jogler C."/>
        </authorList>
    </citation>
    <scope>NUCLEOTIDE SEQUENCE [LARGE SCALE GENOMIC DNA]</scope>
    <source>
        <strain evidence="2 3">Pla133</strain>
    </source>
</reference>
<keyword evidence="3" id="KW-1185">Reference proteome</keyword>
<dbReference type="RefSeq" id="WP_145064739.1">
    <property type="nucleotide sequence ID" value="NZ_CP036287.1"/>
</dbReference>
<evidence type="ECO:0000256" key="1">
    <source>
        <dbReference type="SAM" id="Coils"/>
    </source>
</evidence>
<accession>A0A518BIY1</accession>
<dbReference type="KEGG" id="pbap:Pla133_20150"/>
<name>A0A518BIY1_9BACT</name>
<proteinExistence type="predicted"/>
<keyword evidence="1" id="KW-0175">Coiled coil</keyword>
<dbReference type="AlphaFoldDB" id="A0A518BIY1"/>
<evidence type="ECO:0000313" key="2">
    <source>
        <dbReference type="EMBL" id="QDU66939.1"/>
    </source>
</evidence>
<evidence type="ECO:0000313" key="3">
    <source>
        <dbReference type="Proteomes" id="UP000316921"/>
    </source>
</evidence>
<sequence>MAKRQYNRRTDEERIAELEQKIEEQREKIRQRHLKARALSPVVQEIPKVQKRLQRFAQLAMDNDRPDIANSTSMFLAGLHRIYEEERKPTKSEQAELDAFENAMASATSDFAR</sequence>